<protein>
    <submittedName>
        <fullName evidence="3">Transcriptional regulator</fullName>
    </submittedName>
</protein>
<sequence>MEPVGFAHLRAGEAPADVIPARSNKKYKKADLDVSK</sequence>
<reference evidence="3" key="1">
    <citation type="submission" date="2016-06" db="UniProtKB">
        <authorList>
            <consortium name="WormBaseParasite"/>
        </authorList>
    </citation>
    <scope>IDENTIFICATION</scope>
</reference>
<dbReference type="AlphaFoldDB" id="A0A183DEW8"/>
<evidence type="ECO:0000313" key="3">
    <source>
        <dbReference type="WBParaSite" id="GPUH_0000726801-mRNA-1"/>
    </source>
</evidence>
<name>A0A183DEW8_9BILA</name>
<dbReference type="EMBL" id="UYRT01018477">
    <property type="protein sequence ID" value="VDK57745.1"/>
    <property type="molecule type" value="Genomic_DNA"/>
</dbReference>
<organism evidence="3">
    <name type="scientific">Gongylonema pulchrum</name>
    <dbReference type="NCBI Taxonomy" id="637853"/>
    <lineage>
        <taxon>Eukaryota</taxon>
        <taxon>Metazoa</taxon>
        <taxon>Ecdysozoa</taxon>
        <taxon>Nematoda</taxon>
        <taxon>Chromadorea</taxon>
        <taxon>Rhabditida</taxon>
        <taxon>Spirurina</taxon>
        <taxon>Spiruromorpha</taxon>
        <taxon>Spiruroidea</taxon>
        <taxon>Gongylonematidae</taxon>
        <taxon>Gongylonema</taxon>
    </lineage>
</organism>
<gene>
    <name evidence="1" type="ORF">GPUH_LOCUS7258</name>
</gene>
<keyword evidence="2" id="KW-1185">Reference proteome</keyword>
<evidence type="ECO:0000313" key="2">
    <source>
        <dbReference type="Proteomes" id="UP000271098"/>
    </source>
</evidence>
<proteinExistence type="predicted"/>
<reference evidence="1 2" key="2">
    <citation type="submission" date="2018-11" db="EMBL/GenBank/DDBJ databases">
        <authorList>
            <consortium name="Pathogen Informatics"/>
        </authorList>
    </citation>
    <scope>NUCLEOTIDE SEQUENCE [LARGE SCALE GENOMIC DNA]</scope>
</reference>
<evidence type="ECO:0000313" key="1">
    <source>
        <dbReference type="EMBL" id="VDK57745.1"/>
    </source>
</evidence>
<dbReference type="WBParaSite" id="GPUH_0000726801-mRNA-1">
    <property type="protein sequence ID" value="GPUH_0000726801-mRNA-1"/>
    <property type="gene ID" value="GPUH_0000726801"/>
</dbReference>
<accession>A0A183DEW8</accession>
<dbReference type="Proteomes" id="UP000271098">
    <property type="component" value="Unassembled WGS sequence"/>
</dbReference>